<dbReference type="InterPro" id="IPR012340">
    <property type="entry name" value="NA-bd_OB-fold"/>
</dbReference>
<evidence type="ECO:0000256" key="2">
    <source>
        <dbReference type="ARBA" id="ARBA00022884"/>
    </source>
</evidence>
<dbReference type="Gene3D" id="2.40.50.140">
    <property type="entry name" value="Nucleic acid-binding proteins"/>
    <property type="match status" value="1"/>
</dbReference>
<evidence type="ECO:0000313" key="6">
    <source>
        <dbReference type="Proteomes" id="UP000178977"/>
    </source>
</evidence>
<dbReference type="AlphaFoldDB" id="A0A1G2LE84"/>
<evidence type="ECO:0000256" key="3">
    <source>
        <dbReference type="PROSITE-ProRule" id="PRU00209"/>
    </source>
</evidence>
<evidence type="ECO:0000313" key="5">
    <source>
        <dbReference type="EMBL" id="OHA09943.1"/>
    </source>
</evidence>
<dbReference type="NCBIfam" id="NF007495">
    <property type="entry name" value="PRK10089.1-4"/>
    <property type="match status" value="1"/>
</dbReference>
<evidence type="ECO:0000256" key="1">
    <source>
        <dbReference type="ARBA" id="ARBA00022555"/>
    </source>
</evidence>
<dbReference type="InterPro" id="IPR051270">
    <property type="entry name" value="Tyrosine-tRNA_ligase_regulator"/>
</dbReference>
<dbReference type="GO" id="GO:0000049">
    <property type="term" value="F:tRNA binding"/>
    <property type="evidence" value="ECO:0007669"/>
    <property type="project" value="UniProtKB-UniRule"/>
</dbReference>
<dbReference type="NCBIfam" id="TIGR02222">
    <property type="entry name" value="chap_CsaA"/>
    <property type="match status" value="1"/>
</dbReference>
<dbReference type="InterPro" id="IPR002547">
    <property type="entry name" value="tRNA-bd_dom"/>
</dbReference>
<gene>
    <name evidence="5" type="ORF">A3A44_03725</name>
</gene>
<dbReference type="EMBL" id="MHQT01000009">
    <property type="protein sequence ID" value="OHA09943.1"/>
    <property type="molecule type" value="Genomic_DNA"/>
</dbReference>
<proteinExistence type="predicted"/>
<dbReference type="Pfam" id="PF01588">
    <property type="entry name" value="tRNA_bind"/>
    <property type="match status" value="1"/>
</dbReference>
<accession>A0A1G2LE84</accession>
<dbReference type="PROSITE" id="PS50886">
    <property type="entry name" value="TRBD"/>
    <property type="match status" value="1"/>
</dbReference>
<evidence type="ECO:0000259" key="4">
    <source>
        <dbReference type="PROSITE" id="PS50886"/>
    </source>
</evidence>
<dbReference type="PANTHER" id="PTHR11586">
    <property type="entry name" value="TRNA-AMINOACYLATION COFACTOR ARC1 FAMILY MEMBER"/>
    <property type="match status" value="1"/>
</dbReference>
<organism evidence="5 6">
    <name type="scientific">Candidatus Sungbacteria bacterium RIFCSPLOWO2_01_FULL_60_25</name>
    <dbReference type="NCBI Taxonomy" id="1802281"/>
    <lineage>
        <taxon>Bacteria</taxon>
        <taxon>Candidatus Sungiibacteriota</taxon>
    </lineage>
</organism>
<name>A0A1G2LE84_9BACT</name>
<dbReference type="FunFam" id="2.40.50.140:FF:000165">
    <property type="entry name" value="Chaperone CsaA"/>
    <property type="match status" value="1"/>
</dbReference>
<dbReference type="CDD" id="cd02798">
    <property type="entry name" value="tRNA_bind_CsaA"/>
    <property type="match status" value="1"/>
</dbReference>
<dbReference type="InterPro" id="IPR008231">
    <property type="entry name" value="CsaA"/>
</dbReference>
<keyword evidence="2 3" id="KW-0694">RNA-binding</keyword>
<dbReference type="STRING" id="1802281.A3A44_03725"/>
<keyword evidence="1 3" id="KW-0820">tRNA-binding</keyword>
<feature type="domain" description="TRNA-binding" evidence="4">
    <location>
        <begin position="6"/>
        <end position="110"/>
    </location>
</feature>
<comment type="caution">
    <text evidence="5">The sequence shown here is derived from an EMBL/GenBank/DDBJ whole genome shotgun (WGS) entry which is preliminary data.</text>
</comment>
<dbReference type="PANTHER" id="PTHR11586:SF37">
    <property type="entry name" value="TRNA-BINDING DOMAIN-CONTAINING PROTEIN"/>
    <property type="match status" value="1"/>
</dbReference>
<dbReference type="NCBIfam" id="NF007494">
    <property type="entry name" value="PRK10089.1-3"/>
    <property type="match status" value="1"/>
</dbReference>
<dbReference type="Proteomes" id="UP000178977">
    <property type="component" value="Unassembled WGS sequence"/>
</dbReference>
<sequence length="110" mass="12172">MITCDDFQKVDIRVGRIIDALDFPEARKSAYRLRIDFGSEIGVKTSSDQITRHYSAEELLSRQVIAVVNFPPKKIGPFVSEVLALGLPDAEGKVVLLTLTHDVPLGGKMF</sequence>
<reference evidence="5 6" key="1">
    <citation type="journal article" date="2016" name="Nat. Commun.">
        <title>Thousands of microbial genomes shed light on interconnected biogeochemical processes in an aquifer system.</title>
        <authorList>
            <person name="Anantharaman K."/>
            <person name="Brown C.T."/>
            <person name="Hug L.A."/>
            <person name="Sharon I."/>
            <person name="Castelle C.J."/>
            <person name="Probst A.J."/>
            <person name="Thomas B.C."/>
            <person name="Singh A."/>
            <person name="Wilkins M.J."/>
            <person name="Karaoz U."/>
            <person name="Brodie E.L."/>
            <person name="Williams K.H."/>
            <person name="Hubbard S.S."/>
            <person name="Banfield J.F."/>
        </authorList>
    </citation>
    <scope>NUCLEOTIDE SEQUENCE [LARGE SCALE GENOMIC DNA]</scope>
</reference>
<dbReference type="SUPFAM" id="SSF50249">
    <property type="entry name" value="Nucleic acid-binding proteins"/>
    <property type="match status" value="1"/>
</dbReference>
<protein>
    <submittedName>
        <fullName evidence="5">tRNA-binding protein</fullName>
    </submittedName>
</protein>